<proteinExistence type="predicted"/>
<gene>
    <name evidence="3" type="ORF">E6K74_05995</name>
    <name evidence="4" type="ORF">E6K77_06460</name>
</gene>
<feature type="chain" id="PRO_5039865646" description="Twin-arginine translocation signal domain-containing protein" evidence="2">
    <location>
        <begin position="33"/>
        <end position="97"/>
    </location>
</feature>
<organism evidence="3 6">
    <name type="scientific">Eiseniibacteriota bacterium</name>
    <dbReference type="NCBI Taxonomy" id="2212470"/>
    <lineage>
        <taxon>Bacteria</taxon>
        <taxon>Candidatus Eiseniibacteriota</taxon>
    </lineage>
</organism>
<name>A0A538SSY7_UNCEI</name>
<feature type="signal peptide" evidence="2">
    <location>
        <begin position="1"/>
        <end position="32"/>
    </location>
</feature>
<feature type="region of interest" description="Disordered" evidence="1">
    <location>
        <begin position="30"/>
        <end position="53"/>
    </location>
</feature>
<dbReference type="Proteomes" id="UP000317366">
    <property type="component" value="Unassembled WGS sequence"/>
</dbReference>
<dbReference type="EMBL" id="VBOX01000067">
    <property type="protein sequence ID" value="TMQ62820.1"/>
    <property type="molecule type" value="Genomic_DNA"/>
</dbReference>
<evidence type="ECO:0000313" key="3">
    <source>
        <dbReference type="EMBL" id="TMQ54500.1"/>
    </source>
</evidence>
<keyword evidence="2" id="KW-0732">Signal</keyword>
<evidence type="ECO:0000256" key="1">
    <source>
        <dbReference type="SAM" id="MobiDB-lite"/>
    </source>
</evidence>
<dbReference type="InterPro" id="IPR006311">
    <property type="entry name" value="TAT_signal"/>
</dbReference>
<dbReference type="Proteomes" id="UP000319829">
    <property type="component" value="Unassembled WGS sequence"/>
</dbReference>
<reference evidence="5 6" key="1">
    <citation type="journal article" date="2019" name="Nat. Microbiol.">
        <title>Mediterranean grassland soil C-N compound turnover is dependent on rainfall and depth, and is mediated by genomically divergent microorganisms.</title>
        <authorList>
            <person name="Diamond S."/>
            <person name="Andeer P.F."/>
            <person name="Li Z."/>
            <person name="Crits-Christoph A."/>
            <person name="Burstein D."/>
            <person name="Anantharaman K."/>
            <person name="Lane K.R."/>
            <person name="Thomas B.C."/>
            <person name="Pan C."/>
            <person name="Northen T.R."/>
            <person name="Banfield J.F."/>
        </authorList>
    </citation>
    <scope>NUCLEOTIDE SEQUENCE [LARGE SCALE GENOMIC DNA]</scope>
    <source>
        <strain evidence="3">WS_4</strain>
        <strain evidence="4">WS_7</strain>
    </source>
</reference>
<sequence length="97" mass="10463">MPKPSRPMNRRRFVALVALSGAAALTAPLSRAATPGPRTAAMRASAGRRPLTPAMRREVASQEKSLAEQLEAIRGFKLPPGSPMAFVFTPLRARRGR</sequence>
<evidence type="ECO:0000256" key="2">
    <source>
        <dbReference type="SAM" id="SignalP"/>
    </source>
</evidence>
<dbReference type="EMBL" id="VBOU01000071">
    <property type="protein sequence ID" value="TMQ54500.1"/>
    <property type="molecule type" value="Genomic_DNA"/>
</dbReference>
<evidence type="ECO:0008006" key="7">
    <source>
        <dbReference type="Google" id="ProtNLM"/>
    </source>
</evidence>
<comment type="caution">
    <text evidence="3">The sequence shown here is derived from an EMBL/GenBank/DDBJ whole genome shotgun (WGS) entry which is preliminary data.</text>
</comment>
<evidence type="ECO:0000313" key="6">
    <source>
        <dbReference type="Proteomes" id="UP000319829"/>
    </source>
</evidence>
<evidence type="ECO:0000313" key="4">
    <source>
        <dbReference type="EMBL" id="TMQ62820.1"/>
    </source>
</evidence>
<dbReference type="PROSITE" id="PS51318">
    <property type="entry name" value="TAT"/>
    <property type="match status" value="1"/>
</dbReference>
<accession>A0A538SSY7</accession>
<dbReference type="AlphaFoldDB" id="A0A538SSY7"/>
<protein>
    <recommendedName>
        <fullName evidence="7">Twin-arginine translocation signal domain-containing protein</fullName>
    </recommendedName>
</protein>
<evidence type="ECO:0000313" key="5">
    <source>
        <dbReference type="Proteomes" id="UP000317366"/>
    </source>
</evidence>